<dbReference type="EMBL" id="CAWUPB010001010">
    <property type="protein sequence ID" value="CAK7337302.1"/>
    <property type="molecule type" value="Genomic_DNA"/>
</dbReference>
<keyword evidence="3" id="KW-1185">Reference proteome</keyword>
<evidence type="ECO:0000313" key="2">
    <source>
        <dbReference type="EMBL" id="CAK7337302.1"/>
    </source>
</evidence>
<protein>
    <submittedName>
        <fullName evidence="2">Uncharacterized protein</fullName>
    </submittedName>
</protein>
<accession>A0AAV1RPC3</accession>
<feature type="region of interest" description="Disordered" evidence="1">
    <location>
        <begin position="1"/>
        <end position="53"/>
    </location>
</feature>
<name>A0AAV1RPC3_9ROSI</name>
<reference evidence="2 3" key="1">
    <citation type="submission" date="2024-01" db="EMBL/GenBank/DDBJ databases">
        <authorList>
            <person name="Waweru B."/>
        </authorList>
    </citation>
    <scope>NUCLEOTIDE SEQUENCE [LARGE SCALE GENOMIC DNA]</scope>
</reference>
<evidence type="ECO:0000256" key="1">
    <source>
        <dbReference type="SAM" id="MobiDB-lite"/>
    </source>
</evidence>
<dbReference type="Proteomes" id="UP001314170">
    <property type="component" value="Unassembled WGS sequence"/>
</dbReference>
<proteinExistence type="predicted"/>
<evidence type="ECO:0000313" key="3">
    <source>
        <dbReference type="Proteomes" id="UP001314170"/>
    </source>
</evidence>
<gene>
    <name evidence="2" type="ORF">DCAF_LOCUS12329</name>
</gene>
<sequence>MWRLERQRGMGSDVRWGAGSDGRLGADSGGEIDDCREGGGLSERMGWDGMAGQGDGGLGWVVGEEGRRAVGLIGWARKNEED</sequence>
<organism evidence="2 3">
    <name type="scientific">Dovyalis caffra</name>
    <dbReference type="NCBI Taxonomy" id="77055"/>
    <lineage>
        <taxon>Eukaryota</taxon>
        <taxon>Viridiplantae</taxon>
        <taxon>Streptophyta</taxon>
        <taxon>Embryophyta</taxon>
        <taxon>Tracheophyta</taxon>
        <taxon>Spermatophyta</taxon>
        <taxon>Magnoliopsida</taxon>
        <taxon>eudicotyledons</taxon>
        <taxon>Gunneridae</taxon>
        <taxon>Pentapetalae</taxon>
        <taxon>rosids</taxon>
        <taxon>fabids</taxon>
        <taxon>Malpighiales</taxon>
        <taxon>Salicaceae</taxon>
        <taxon>Flacourtieae</taxon>
        <taxon>Dovyalis</taxon>
    </lineage>
</organism>
<dbReference type="AlphaFoldDB" id="A0AAV1RPC3"/>
<comment type="caution">
    <text evidence="2">The sequence shown here is derived from an EMBL/GenBank/DDBJ whole genome shotgun (WGS) entry which is preliminary data.</text>
</comment>